<comment type="caution">
    <text evidence="3">The sequence shown here is derived from an EMBL/GenBank/DDBJ whole genome shotgun (WGS) entry which is preliminary data.</text>
</comment>
<evidence type="ECO:0000259" key="2">
    <source>
        <dbReference type="Pfam" id="PF20091"/>
    </source>
</evidence>
<accession>A0A2A5AW49</accession>
<sequence>MNLARSFKAALIVTLLVCTGSVFAELIRVEVTSRETLSEQGSDFTYEAVYGVLHFSLDPTDLGNAAITDIAYAPVNSAGLVEFSADFKLLVPQASIANGGLLYNVNNRGGSRLPPEASLTHPLSSMGFTYLVTGWINELAPREGRLRLHAPIVGSDQQLITGQVRYELSVSQASNDVNIAGSNHLAYEPTAAGLQGATLNQRLYQDDPRIPVERSQFSLAVQPNIENNQPIITLNLQGGFQPGYIYELIYEAKNPVLAGAGMAAIRDMVSLIRFGGEHEDELDQLNLPTIENTVAWGNSQSGRLLRQYMYDGFNADLQGRKVFDGMIPVIAGSGYGMFNNRFAMPTRTNGQHSNHLFPNDLFPFTYGDSTDPFTGRTDGVLKKSRASNTVPKVMHIQTSNEYWVRGGSLPHTNPEGTMDAALPDEVRFYTIGGSQHGSGNGRPRQATSGQLPPNPNMWAPFADSLMVAMYNWVANDELPPASRYPKIADGTLVPSHTDRGINRDAWNRLNGVSHPGGIYVPAYVDYGDRWENQRIVDLHPTSADTYYRPLVPAVNTDNNDYAKSTVLPPLTQVPLATFIPWNLRAVATGAEKSLARLSGAYIPLPANTAVAVQSRDPRTSIAALYSSFDDYLGKYEAATDSLIEEGYLLPGFKQTIMNIANGNGSVFE</sequence>
<dbReference type="Pfam" id="PF20091">
    <property type="entry name" value="Abhydrolase_10"/>
    <property type="match status" value="1"/>
</dbReference>
<protein>
    <recommendedName>
        <fullName evidence="2">Alpha/beta hydrolase domain-containing protein</fullName>
    </recommendedName>
</protein>
<evidence type="ECO:0000313" key="4">
    <source>
        <dbReference type="Proteomes" id="UP000218327"/>
    </source>
</evidence>
<proteinExistence type="predicted"/>
<evidence type="ECO:0000313" key="3">
    <source>
        <dbReference type="EMBL" id="PCJ23008.1"/>
    </source>
</evidence>
<dbReference type="InterPro" id="IPR045394">
    <property type="entry name" value="Abhydrolase_dom"/>
</dbReference>
<dbReference type="AlphaFoldDB" id="A0A2A5AW49"/>
<dbReference type="EMBL" id="NVVJ01000046">
    <property type="protein sequence ID" value="PCJ23008.1"/>
    <property type="molecule type" value="Genomic_DNA"/>
</dbReference>
<feature type="domain" description="Alpha/beta hydrolase" evidence="2">
    <location>
        <begin position="259"/>
        <end position="656"/>
    </location>
</feature>
<feature type="region of interest" description="Disordered" evidence="1">
    <location>
        <begin position="433"/>
        <end position="454"/>
    </location>
</feature>
<reference evidence="4" key="1">
    <citation type="submission" date="2017-08" db="EMBL/GenBank/DDBJ databases">
        <title>A dynamic microbial community with high functional redundancy inhabits the cold, oxic subseafloor aquifer.</title>
        <authorList>
            <person name="Tully B.J."/>
            <person name="Wheat C.G."/>
            <person name="Glazer B.T."/>
            <person name="Huber J.A."/>
        </authorList>
    </citation>
    <scope>NUCLEOTIDE SEQUENCE [LARGE SCALE GENOMIC DNA]</scope>
</reference>
<evidence type="ECO:0000256" key="1">
    <source>
        <dbReference type="SAM" id="MobiDB-lite"/>
    </source>
</evidence>
<name>A0A2A5AW49_9GAMM</name>
<organism evidence="3 4">
    <name type="scientific">SAR86 cluster bacterium</name>
    <dbReference type="NCBI Taxonomy" id="2030880"/>
    <lineage>
        <taxon>Bacteria</taxon>
        <taxon>Pseudomonadati</taxon>
        <taxon>Pseudomonadota</taxon>
        <taxon>Gammaproteobacteria</taxon>
        <taxon>SAR86 cluster</taxon>
    </lineage>
</organism>
<gene>
    <name evidence="3" type="ORF">COA96_12905</name>
</gene>
<dbReference type="Proteomes" id="UP000218327">
    <property type="component" value="Unassembled WGS sequence"/>
</dbReference>